<proteinExistence type="predicted"/>
<dbReference type="EMBL" id="ML977372">
    <property type="protein sequence ID" value="KAF2105771.1"/>
    <property type="molecule type" value="Genomic_DNA"/>
</dbReference>
<reference evidence="1" key="1">
    <citation type="journal article" date="2020" name="Stud. Mycol.">
        <title>101 Dothideomycetes genomes: a test case for predicting lifestyles and emergence of pathogens.</title>
        <authorList>
            <person name="Haridas S."/>
            <person name="Albert R."/>
            <person name="Binder M."/>
            <person name="Bloem J."/>
            <person name="Labutti K."/>
            <person name="Salamov A."/>
            <person name="Andreopoulos B."/>
            <person name="Baker S."/>
            <person name="Barry K."/>
            <person name="Bills G."/>
            <person name="Bluhm B."/>
            <person name="Cannon C."/>
            <person name="Castanera R."/>
            <person name="Culley D."/>
            <person name="Daum C."/>
            <person name="Ezra D."/>
            <person name="Gonzalez J."/>
            <person name="Henrissat B."/>
            <person name="Kuo A."/>
            <person name="Liang C."/>
            <person name="Lipzen A."/>
            <person name="Lutzoni F."/>
            <person name="Magnuson J."/>
            <person name="Mondo S."/>
            <person name="Nolan M."/>
            <person name="Ohm R."/>
            <person name="Pangilinan J."/>
            <person name="Park H.-J."/>
            <person name="Ramirez L."/>
            <person name="Alfaro M."/>
            <person name="Sun H."/>
            <person name="Tritt A."/>
            <person name="Yoshinaga Y."/>
            <person name="Zwiers L.-H."/>
            <person name="Turgeon B."/>
            <person name="Goodwin S."/>
            <person name="Spatafora J."/>
            <person name="Crous P."/>
            <person name="Grigoriev I."/>
        </authorList>
    </citation>
    <scope>NUCLEOTIDE SEQUENCE</scope>
    <source>
        <strain evidence="1">CBS 627.86</strain>
    </source>
</reference>
<evidence type="ECO:0000313" key="2">
    <source>
        <dbReference type="Proteomes" id="UP000799770"/>
    </source>
</evidence>
<sequence>MEATPHVSSSLSEFDHHLQHCYKLASQRNGLVPHLRRLNITQNVIEYSKHNRVSYCHGYDIRNMWNDPQPYMLRNNTVAFAREAAFLQSEITKSLEVCAKIECRALCDKIMDRLPREVRDMIYRYFLRRRLYCEHYMQRNWKDCEKFYGTKKPVAHFTRHFTRQRYAWMEQLLDHPVWAELAEAWYRLATFKLDYNWGAAEVNHLLYGVKWGLGRDPKQFIKRLRVILGKSHVFNDDRHQLKTEYGIQCKALQQLERLLLIESGRVCFNIELFIGLPHDEGPGKDLAMIRQQLTFLFPLLLRIKERKWDFRVLCWVESEEYRFTPDVAEFCVEGWMGYLLEQHSIWEKTRKRVMPRII</sequence>
<name>A0A6A5YHT7_9PLEO</name>
<evidence type="ECO:0000313" key="1">
    <source>
        <dbReference type="EMBL" id="KAF2105771.1"/>
    </source>
</evidence>
<organism evidence="1 2">
    <name type="scientific">Lophiotrema nucula</name>
    <dbReference type="NCBI Taxonomy" id="690887"/>
    <lineage>
        <taxon>Eukaryota</taxon>
        <taxon>Fungi</taxon>
        <taxon>Dikarya</taxon>
        <taxon>Ascomycota</taxon>
        <taxon>Pezizomycotina</taxon>
        <taxon>Dothideomycetes</taxon>
        <taxon>Pleosporomycetidae</taxon>
        <taxon>Pleosporales</taxon>
        <taxon>Lophiotremataceae</taxon>
        <taxon>Lophiotrema</taxon>
    </lineage>
</organism>
<dbReference type="OrthoDB" id="3684889at2759"/>
<dbReference type="Proteomes" id="UP000799770">
    <property type="component" value="Unassembled WGS sequence"/>
</dbReference>
<dbReference type="AlphaFoldDB" id="A0A6A5YHT7"/>
<keyword evidence="2" id="KW-1185">Reference proteome</keyword>
<gene>
    <name evidence="1" type="ORF">BDV96DRAFT_655344</name>
</gene>
<protein>
    <submittedName>
        <fullName evidence="1">Uncharacterized protein</fullName>
    </submittedName>
</protein>
<accession>A0A6A5YHT7</accession>